<dbReference type="InterPro" id="IPR006671">
    <property type="entry name" value="Cyclin_N"/>
</dbReference>
<dbReference type="InterPro" id="IPR039361">
    <property type="entry name" value="Cyclin"/>
</dbReference>
<dbReference type="Gene3D" id="1.10.472.10">
    <property type="entry name" value="Cyclin-like"/>
    <property type="match status" value="2"/>
</dbReference>
<dbReference type="FunFam" id="1.10.472.10:FF:000069">
    <property type="entry name" value="Cyclin-D5-1"/>
    <property type="match status" value="1"/>
</dbReference>
<evidence type="ECO:0000259" key="6">
    <source>
        <dbReference type="SMART" id="SM00385"/>
    </source>
</evidence>
<dbReference type="EMBL" id="MT111556">
    <property type="protein sequence ID" value="QQZ01120.1"/>
    <property type="molecule type" value="mRNA"/>
</dbReference>
<dbReference type="InterPro" id="IPR013763">
    <property type="entry name" value="Cyclin-like_dom"/>
</dbReference>
<dbReference type="GO" id="GO:0051301">
    <property type="term" value="P:cell division"/>
    <property type="evidence" value="ECO:0007669"/>
    <property type="project" value="UniProtKB-KW"/>
</dbReference>
<dbReference type="InterPro" id="IPR048258">
    <property type="entry name" value="Cyclins_cyclin-box"/>
</dbReference>
<feature type="domain" description="Cyclin-like" evidence="6">
    <location>
        <begin position="88"/>
        <end position="174"/>
    </location>
</feature>
<comment type="similarity">
    <text evidence="1">Belongs to the cyclin family. Cyclin D subfamily.</text>
</comment>
<protein>
    <submittedName>
        <fullName evidence="7">Cyclin-D5-like protein</fullName>
    </submittedName>
</protein>
<keyword evidence="2" id="KW-0132">Cell division</keyword>
<dbReference type="Pfam" id="PF00134">
    <property type="entry name" value="Cyclin_N"/>
    <property type="match status" value="1"/>
</dbReference>
<dbReference type="InterPro" id="IPR036915">
    <property type="entry name" value="Cyclin-like_sf"/>
</dbReference>
<dbReference type="PROSITE" id="PS00292">
    <property type="entry name" value="CYCLINS"/>
    <property type="match status" value="1"/>
</dbReference>
<dbReference type="SUPFAM" id="SSF47954">
    <property type="entry name" value="Cyclin-like"/>
    <property type="match status" value="2"/>
</dbReference>
<evidence type="ECO:0000313" key="7">
    <source>
        <dbReference type="EMBL" id="QQZ01120.1"/>
    </source>
</evidence>
<dbReference type="SMART" id="SM00385">
    <property type="entry name" value="CYCLIN"/>
    <property type="match status" value="1"/>
</dbReference>
<reference evidence="7" key="1">
    <citation type="submission" date="2020-02" db="EMBL/GenBank/DDBJ databases">
        <authorList>
            <person name="Ye Z."/>
            <person name="YiQian J."/>
        </authorList>
    </citation>
    <scope>NUCLEOTIDE SEQUENCE</scope>
</reference>
<name>A0A7U1BKG6_9MYRT</name>
<evidence type="ECO:0000256" key="2">
    <source>
        <dbReference type="ARBA" id="ARBA00022618"/>
    </source>
</evidence>
<keyword evidence="3 5" id="KW-0195">Cyclin</keyword>
<dbReference type="AlphaFoldDB" id="A0A7U1BKG6"/>
<evidence type="ECO:0000256" key="4">
    <source>
        <dbReference type="ARBA" id="ARBA00023306"/>
    </source>
</evidence>
<evidence type="ECO:0000256" key="1">
    <source>
        <dbReference type="ARBA" id="ARBA00009065"/>
    </source>
</evidence>
<evidence type="ECO:0000256" key="5">
    <source>
        <dbReference type="RuleBase" id="RU000383"/>
    </source>
</evidence>
<evidence type="ECO:0000256" key="3">
    <source>
        <dbReference type="ARBA" id="ARBA00023127"/>
    </source>
</evidence>
<sequence>MEDSDTSLLCQETVYTLNMAEEEDVDKENIGLGCAPIWFGEDEGEYIENLIRREAVHELGGSGSRSSPFGHLMESNLWWRQARLDSIEWILSARSFLGFHYRTAYLAVTYIDRFIAKRTIGDGKLWAVELLSVACLSLAAKMEECDVPGLSSFPAQKYEFESRVITKMELLILHTLNWKMGSITPFSYLEFFIDKLSGRPEGRDLFLDAVELVFAASKEINLVDCRPSIIAAAAVLASSSSAPLTRKAVELKTRVVSSWGSQHHECVFSCYILMLGLKKRWENKTPRERLLPLSMGTFRNSPSLRSASGSLKRRLQFISNSDPIPPNKKANNQ</sequence>
<organism evidence="7">
    <name type="scientific">Lagerstroemia indica</name>
    <name type="common">crepe myrtle</name>
    <dbReference type="NCBI Taxonomy" id="141186"/>
    <lineage>
        <taxon>Eukaryota</taxon>
        <taxon>Viridiplantae</taxon>
        <taxon>Streptophyta</taxon>
        <taxon>Embryophyta</taxon>
        <taxon>Tracheophyta</taxon>
        <taxon>Spermatophyta</taxon>
        <taxon>Magnoliopsida</taxon>
        <taxon>eudicotyledons</taxon>
        <taxon>Gunneridae</taxon>
        <taxon>Pentapetalae</taxon>
        <taxon>rosids</taxon>
        <taxon>malvids</taxon>
        <taxon>Myrtales</taxon>
        <taxon>Lythraceae</taxon>
        <taxon>Lagerstroemia</taxon>
    </lineage>
</organism>
<proteinExistence type="evidence at transcript level"/>
<dbReference type="CDD" id="cd20543">
    <property type="entry name" value="CYCLIN_AtCycD-like_rpt1"/>
    <property type="match status" value="1"/>
</dbReference>
<accession>A0A7U1BKG6</accession>
<keyword evidence="4" id="KW-0131">Cell cycle</keyword>
<dbReference type="PANTHER" id="PTHR10177">
    <property type="entry name" value="CYCLINS"/>
    <property type="match status" value="1"/>
</dbReference>